<dbReference type="Pfam" id="PF19920">
    <property type="entry name" value="bpX4"/>
    <property type="match status" value="1"/>
</dbReference>
<dbReference type="RefSeq" id="WP_197531570.1">
    <property type="nucleotide sequence ID" value="NZ_SIHJ01000002.1"/>
</dbReference>
<feature type="domain" description="MoxR-vWA-beta-propeller ternary system" evidence="1">
    <location>
        <begin position="6"/>
        <end position="201"/>
    </location>
</feature>
<dbReference type="EMBL" id="SIHJ01000002">
    <property type="protein sequence ID" value="TWT33927.1"/>
    <property type="molecule type" value="Genomic_DNA"/>
</dbReference>
<organism evidence="2 3">
    <name type="scientific">Posidoniimonas corsicana</name>
    <dbReference type="NCBI Taxonomy" id="1938618"/>
    <lineage>
        <taxon>Bacteria</taxon>
        <taxon>Pseudomonadati</taxon>
        <taxon>Planctomycetota</taxon>
        <taxon>Planctomycetia</taxon>
        <taxon>Pirellulales</taxon>
        <taxon>Lacipirellulaceae</taxon>
        <taxon>Posidoniimonas</taxon>
    </lineage>
</organism>
<reference evidence="2 3" key="1">
    <citation type="submission" date="2019-02" db="EMBL/GenBank/DDBJ databases">
        <title>Deep-cultivation of Planctomycetes and their phenomic and genomic characterization uncovers novel biology.</title>
        <authorList>
            <person name="Wiegand S."/>
            <person name="Jogler M."/>
            <person name="Boedeker C."/>
            <person name="Pinto D."/>
            <person name="Vollmers J."/>
            <person name="Rivas-Marin E."/>
            <person name="Kohn T."/>
            <person name="Peeters S.H."/>
            <person name="Heuer A."/>
            <person name="Rast P."/>
            <person name="Oberbeckmann S."/>
            <person name="Bunk B."/>
            <person name="Jeske O."/>
            <person name="Meyerdierks A."/>
            <person name="Storesund J.E."/>
            <person name="Kallscheuer N."/>
            <person name="Luecker S."/>
            <person name="Lage O.M."/>
            <person name="Pohl T."/>
            <person name="Merkel B.J."/>
            <person name="Hornburger P."/>
            <person name="Mueller R.-W."/>
            <person name="Bruemmer F."/>
            <person name="Labrenz M."/>
            <person name="Spormann A.M."/>
            <person name="Op Den Camp H."/>
            <person name="Overmann J."/>
            <person name="Amann R."/>
            <person name="Jetten M.S.M."/>
            <person name="Mascher T."/>
            <person name="Medema M.H."/>
            <person name="Devos D.P."/>
            <person name="Kaster A.-K."/>
            <person name="Ovreas L."/>
            <person name="Rohde M."/>
            <person name="Galperin M.Y."/>
            <person name="Jogler C."/>
        </authorList>
    </citation>
    <scope>NUCLEOTIDE SEQUENCE [LARGE SCALE GENOMIC DNA]</scope>
    <source>
        <strain evidence="2 3">KOR34</strain>
    </source>
</reference>
<dbReference type="Proteomes" id="UP000316714">
    <property type="component" value="Unassembled WGS sequence"/>
</dbReference>
<proteinExistence type="predicted"/>
<evidence type="ECO:0000313" key="3">
    <source>
        <dbReference type="Proteomes" id="UP000316714"/>
    </source>
</evidence>
<dbReference type="AlphaFoldDB" id="A0A5C5V7W7"/>
<accession>A0A5C5V7W7</accession>
<dbReference type="InterPro" id="IPR045549">
    <property type="entry name" value="bpX4"/>
</dbReference>
<evidence type="ECO:0000313" key="2">
    <source>
        <dbReference type="EMBL" id="TWT33927.1"/>
    </source>
</evidence>
<comment type="caution">
    <text evidence="2">The sequence shown here is derived from an EMBL/GenBank/DDBJ whole genome shotgun (WGS) entry which is preliminary data.</text>
</comment>
<keyword evidence="3" id="KW-1185">Reference proteome</keyword>
<protein>
    <recommendedName>
        <fullName evidence="1">MoxR-vWA-beta-propeller ternary system domain-containing protein</fullName>
    </recommendedName>
</protein>
<gene>
    <name evidence="2" type="ORF">KOR34_37630</name>
</gene>
<evidence type="ECO:0000259" key="1">
    <source>
        <dbReference type="Pfam" id="PF19920"/>
    </source>
</evidence>
<name>A0A5C5V7W7_9BACT</name>
<sequence>MPASPLSTFVSALLDGDPLRVDQPAPLSDSDIDEAARVVVQFEQGYRLETPGNAPRIDEPAVRWSAAAFYLACSLALHRDFTADALEGELPSEPDRSEPSHHYSVDLVFRFLPALVKLANSAASDDPLVGQLMRWAREWPLSSVGVPGVGEVDSRVVLGCPALASVYVDRVLATADVDRLREDPVRDAVAAALGDHLELCPKVASNLSPTREPEEAQTSE</sequence>